<gene>
    <name evidence="6" type="ORF">FU658_08585</name>
</gene>
<evidence type="ECO:0000256" key="1">
    <source>
        <dbReference type="ARBA" id="ARBA00005417"/>
    </source>
</evidence>
<evidence type="ECO:0000256" key="2">
    <source>
        <dbReference type="ARBA" id="ARBA00022448"/>
    </source>
</evidence>
<dbReference type="GO" id="GO:0016887">
    <property type="term" value="F:ATP hydrolysis activity"/>
    <property type="evidence" value="ECO:0007669"/>
    <property type="project" value="InterPro"/>
</dbReference>
<comment type="caution">
    <text evidence="6">The sequence shown here is derived from an EMBL/GenBank/DDBJ whole genome shotgun (WGS) entry which is preliminary data.</text>
</comment>
<feature type="domain" description="ABC transporter" evidence="5">
    <location>
        <begin position="82"/>
        <end position="301"/>
    </location>
</feature>
<keyword evidence="3" id="KW-0547">Nucleotide-binding</keyword>
<dbReference type="Proteomes" id="UP000321248">
    <property type="component" value="Unassembled WGS sequence"/>
</dbReference>
<comment type="similarity">
    <text evidence="1">Belongs to the ABC transporter superfamily.</text>
</comment>
<dbReference type="PANTHER" id="PTHR43776">
    <property type="entry name" value="TRANSPORT ATP-BINDING PROTEIN"/>
    <property type="match status" value="1"/>
</dbReference>
<reference evidence="6 7" key="1">
    <citation type="submission" date="2019-08" db="EMBL/GenBank/DDBJ databases">
        <authorList>
            <person name="Karlyshev A.V."/>
        </authorList>
    </citation>
    <scope>NUCLEOTIDE SEQUENCE [LARGE SCALE GENOMIC DNA]</scope>
    <source>
        <strain evidence="6 7">Alg18-2.2</strain>
    </source>
</reference>
<protein>
    <submittedName>
        <fullName evidence="6">ABC transporter ATP-binding protein</fullName>
    </submittedName>
</protein>
<accession>A0A5C8KQL9</accession>
<dbReference type="EMBL" id="VRTS01000005">
    <property type="protein sequence ID" value="TXK62285.1"/>
    <property type="molecule type" value="Genomic_DNA"/>
</dbReference>
<dbReference type="InterPro" id="IPR003439">
    <property type="entry name" value="ABC_transporter-like_ATP-bd"/>
</dbReference>
<sequence>MLELFGQLRAELGLGVLLVSHDLGQVARHADRVMVLQGGEVVETGTTAGLLASPQHAYTQRLVEASRPPPHQPGLQGGEPGLTVSGLTVRYRGADTAAVSDVGFEIPRGQCLAVLGASGSGKSTIARAVLGLVPGTVDGRIDILGHDVLSLPPKQRRALGRDIGAVFQDPFASLDPRMRVVDIVAEPLRIHRIGSNAERRQRALELLESVGVDPATAERYPHSFSGGQRQRIAIARALACGPKLLVCDEAVSALDAEHRNAVIALLGKLKREHALAMVFITHDPDAAAALGDQVLQVTAPA</sequence>
<keyword evidence="7" id="KW-1185">Reference proteome</keyword>
<keyword evidence="2" id="KW-0813">Transport</keyword>
<dbReference type="InterPro" id="IPR017871">
    <property type="entry name" value="ABC_transporter-like_CS"/>
</dbReference>
<dbReference type="SMART" id="SM00382">
    <property type="entry name" value="AAA"/>
    <property type="match status" value="1"/>
</dbReference>
<evidence type="ECO:0000256" key="3">
    <source>
        <dbReference type="ARBA" id="ARBA00022741"/>
    </source>
</evidence>
<evidence type="ECO:0000259" key="5">
    <source>
        <dbReference type="PROSITE" id="PS50893"/>
    </source>
</evidence>
<name>A0A5C8KQL9_9GAMM</name>
<dbReference type="AlphaFoldDB" id="A0A5C8KQL9"/>
<dbReference type="Pfam" id="PF00005">
    <property type="entry name" value="ABC_tran"/>
    <property type="match status" value="1"/>
</dbReference>
<keyword evidence="4 6" id="KW-0067">ATP-binding</keyword>
<dbReference type="CDD" id="cd03257">
    <property type="entry name" value="ABC_NikE_OppD_transporters"/>
    <property type="match status" value="1"/>
</dbReference>
<proteinExistence type="inferred from homology"/>
<evidence type="ECO:0000313" key="6">
    <source>
        <dbReference type="EMBL" id="TXK62285.1"/>
    </source>
</evidence>
<evidence type="ECO:0000313" key="7">
    <source>
        <dbReference type="Proteomes" id="UP000321248"/>
    </source>
</evidence>
<dbReference type="GO" id="GO:0005524">
    <property type="term" value="F:ATP binding"/>
    <property type="evidence" value="ECO:0007669"/>
    <property type="project" value="UniProtKB-KW"/>
</dbReference>
<dbReference type="InterPro" id="IPR050319">
    <property type="entry name" value="ABC_transp_ATP-bind"/>
</dbReference>
<dbReference type="SUPFAM" id="SSF52540">
    <property type="entry name" value="P-loop containing nucleoside triphosphate hydrolases"/>
    <property type="match status" value="2"/>
</dbReference>
<dbReference type="InterPro" id="IPR027417">
    <property type="entry name" value="P-loop_NTPase"/>
</dbReference>
<organism evidence="6 7">
    <name type="scientific">Alkalisalibacterium limincola</name>
    <dbReference type="NCBI Taxonomy" id="2699169"/>
    <lineage>
        <taxon>Bacteria</taxon>
        <taxon>Pseudomonadati</taxon>
        <taxon>Pseudomonadota</taxon>
        <taxon>Gammaproteobacteria</taxon>
        <taxon>Lysobacterales</taxon>
        <taxon>Lysobacteraceae</taxon>
        <taxon>Alkalisalibacterium</taxon>
    </lineage>
</organism>
<dbReference type="InterPro" id="IPR003593">
    <property type="entry name" value="AAA+_ATPase"/>
</dbReference>
<dbReference type="PROSITE" id="PS00211">
    <property type="entry name" value="ABC_TRANSPORTER_1"/>
    <property type="match status" value="1"/>
</dbReference>
<dbReference type="PANTHER" id="PTHR43776:SF7">
    <property type="entry name" value="D,D-DIPEPTIDE TRANSPORT ATP-BINDING PROTEIN DDPF-RELATED"/>
    <property type="match status" value="1"/>
</dbReference>
<dbReference type="PROSITE" id="PS50893">
    <property type="entry name" value="ABC_TRANSPORTER_2"/>
    <property type="match status" value="1"/>
</dbReference>
<dbReference type="GO" id="GO:0055085">
    <property type="term" value="P:transmembrane transport"/>
    <property type="evidence" value="ECO:0007669"/>
    <property type="project" value="UniProtKB-ARBA"/>
</dbReference>
<dbReference type="OrthoDB" id="9784450at2"/>
<evidence type="ECO:0000256" key="4">
    <source>
        <dbReference type="ARBA" id="ARBA00022840"/>
    </source>
</evidence>
<dbReference type="Gene3D" id="3.40.50.300">
    <property type="entry name" value="P-loop containing nucleotide triphosphate hydrolases"/>
    <property type="match status" value="2"/>
</dbReference>